<reference evidence="2 3" key="1">
    <citation type="submission" date="2020-08" db="EMBL/GenBank/DDBJ databases">
        <title>Sequencing the genomes of 1000 actinobacteria strains.</title>
        <authorList>
            <person name="Klenk H.-P."/>
        </authorList>
    </citation>
    <scope>NUCLEOTIDE SEQUENCE [LARGE SCALE GENOMIC DNA]</scope>
    <source>
        <strain evidence="2 3">DSM 43582</strain>
    </source>
</reference>
<dbReference type="RefSeq" id="WP_040747398.1">
    <property type="nucleotide sequence ID" value="NZ_JACHIT010000002.1"/>
</dbReference>
<evidence type="ECO:0000259" key="1">
    <source>
        <dbReference type="Pfam" id="PF01796"/>
    </source>
</evidence>
<evidence type="ECO:0000313" key="3">
    <source>
        <dbReference type="Proteomes" id="UP000540412"/>
    </source>
</evidence>
<dbReference type="EMBL" id="JACHIT010000002">
    <property type="protein sequence ID" value="MBB5918220.1"/>
    <property type="molecule type" value="Genomic_DNA"/>
</dbReference>
<dbReference type="InterPro" id="IPR012340">
    <property type="entry name" value="NA-bd_OB-fold"/>
</dbReference>
<evidence type="ECO:0000313" key="2">
    <source>
        <dbReference type="EMBL" id="MBB5918220.1"/>
    </source>
</evidence>
<dbReference type="SUPFAM" id="SSF50249">
    <property type="entry name" value="Nucleic acid-binding proteins"/>
    <property type="match status" value="1"/>
</dbReference>
<dbReference type="Pfam" id="PF01796">
    <property type="entry name" value="OB_ChsH2_C"/>
    <property type="match status" value="1"/>
</dbReference>
<feature type="domain" description="ChsH2 C-terminal OB-fold" evidence="1">
    <location>
        <begin position="68"/>
        <end position="131"/>
    </location>
</feature>
<proteinExistence type="predicted"/>
<dbReference type="InterPro" id="IPR002878">
    <property type="entry name" value="ChsH2_C"/>
</dbReference>
<keyword evidence="3" id="KW-1185">Reference proteome</keyword>
<dbReference type="Proteomes" id="UP000540412">
    <property type="component" value="Unassembled WGS sequence"/>
</dbReference>
<gene>
    <name evidence="2" type="ORF">BJY24_007132</name>
</gene>
<accession>A0A7W9PLP0</accession>
<name>A0A7W9PLP0_9NOCA</name>
<dbReference type="AlphaFoldDB" id="A0A7W9PLP0"/>
<protein>
    <recommendedName>
        <fullName evidence="1">ChsH2 C-terminal OB-fold domain-containing protein</fullName>
    </recommendedName>
</protein>
<comment type="caution">
    <text evidence="2">The sequence shown here is derived from an EMBL/GenBank/DDBJ whole genome shotgun (WGS) entry which is preliminary data.</text>
</comment>
<organism evidence="2 3">
    <name type="scientific">Nocardia transvalensis</name>
    <dbReference type="NCBI Taxonomy" id="37333"/>
    <lineage>
        <taxon>Bacteria</taxon>
        <taxon>Bacillati</taxon>
        <taxon>Actinomycetota</taxon>
        <taxon>Actinomycetes</taxon>
        <taxon>Mycobacteriales</taxon>
        <taxon>Nocardiaceae</taxon>
        <taxon>Nocardia</taxon>
    </lineage>
</organism>
<dbReference type="Gene3D" id="6.10.30.10">
    <property type="match status" value="1"/>
</dbReference>
<sequence length="151" mass="16466">MPAGGDESLCAPYEIEFPFERTVGPVLGTFLGGLRDARLLGARTARGTVVCPPAEFDPVTGQELTELVDLDPVGTVESWTWVPHRPGDPVDHDFAWALVRIDGAEGAFFHALDTGGDPAVPHRGLRVRARWSAERRGEMRDLACFEPEEVS</sequence>